<gene>
    <name evidence="2" type="ORF">MDG893_05149</name>
</gene>
<sequence length="31" mass="3484">YATEDDVRELDRYLSAQATPQPQTVALHHSA</sequence>
<evidence type="ECO:0000313" key="2">
    <source>
        <dbReference type="EMBL" id="EDM45759.1"/>
    </source>
</evidence>
<reference evidence="2 3" key="1">
    <citation type="submission" date="2007-06" db="EMBL/GenBank/DDBJ databases">
        <authorList>
            <person name="Green D."/>
            <person name="Ferriera S."/>
            <person name="Johnson J."/>
            <person name="Kravitz S."/>
            <person name="Beeson K."/>
            <person name="Sutton G."/>
            <person name="Rogers Y.-H."/>
            <person name="Friedman R."/>
            <person name="Frazier M."/>
            <person name="Venter J.C."/>
        </authorList>
    </citation>
    <scope>NUCLEOTIDE SEQUENCE [LARGE SCALE GENOMIC DNA]</scope>
    <source>
        <strain evidence="2 3">DG893</strain>
    </source>
</reference>
<proteinExistence type="predicted"/>
<dbReference type="EMBL" id="ABCP01000096">
    <property type="protein sequence ID" value="EDM45759.1"/>
    <property type="molecule type" value="Genomic_DNA"/>
</dbReference>
<name>A6F660_9GAMM</name>
<feature type="non-terminal residue" evidence="2">
    <location>
        <position position="1"/>
    </location>
</feature>
<dbReference type="AlphaFoldDB" id="A6F660"/>
<keyword evidence="3" id="KW-1185">Reference proteome</keyword>
<evidence type="ECO:0000256" key="1">
    <source>
        <dbReference type="SAM" id="MobiDB-lite"/>
    </source>
</evidence>
<evidence type="ECO:0000313" key="3">
    <source>
        <dbReference type="Proteomes" id="UP000005856"/>
    </source>
</evidence>
<accession>A6F660</accession>
<feature type="region of interest" description="Disordered" evidence="1">
    <location>
        <begin position="1"/>
        <end position="31"/>
    </location>
</feature>
<dbReference type="Proteomes" id="UP000005856">
    <property type="component" value="Unassembled WGS sequence"/>
</dbReference>
<protein>
    <submittedName>
        <fullName evidence="2">Uncharacterized protein</fullName>
    </submittedName>
</protein>
<organism evidence="2 3">
    <name type="scientific">Marinobacter algicola DG893</name>
    <dbReference type="NCBI Taxonomy" id="443152"/>
    <lineage>
        <taxon>Bacteria</taxon>
        <taxon>Pseudomonadati</taxon>
        <taxon>Pseudomonadota</taxon>
        <taxon>Gammaproteobacteria</taxon>
        <taxon>Pseudomonadales</taxon>
        <taxon>Marinobacteraceae</taxon>
        <taxon>Marinobacter</taxon>
    </lineage>
</organism>
<comment type="caution">
    <text evidence="2">The sequence shown here is derived from an EMBL/GenBank/DDBJ whole genome shotgun (WGS) entry which is preliminary data.</text>
</comment>